<reference evidence="3" key="1">
    <citation type="journal article" date="2021" name="PeerJ">
        <title>Extensive microbial diversity within the chicken gut microbiome revealed by metagenomics and culture.</title>
        <authorList>
            <person name="Gilroy R."/>
            <person name="Ravi A."/>
            <person name="Getino M."/>
            <person name="Pursley I."/>
            <person name="Horton D.L."/>
            <person name="Alikhan N.F."/>
            <person name="Baker D."/>
            <person name="Gharbi K."/>
            <person name="Hall N."/>
            <person name="Watson M."/>
            <person name="Adriaenssens E.M."/>
            <person name="Foster-Nyarko E."/>
            <person name="Jarju S."/>
            <person name="Secka A."/>
            <person name="Antonio M."/>
            <person name="Oren A."/>
            <person name="Chaudhuri R.R."/>
            <person name="La Ragione R."/>
            <person name="Hildebrand F."/>
            <person name="Pallen M.J."/>
        </authorList>
    </citation>
    <scope>NUCLEOTIDE SEQUENCE</scope>
    <source>
        <strain evidence="3">ChiHjej11B10-19426</strain>
    </source>
</reference>
<evidence type="ECO:0000256" key="1">
    <source>
        <dbReference type="HAMAP-Rule" id="MF_00374"/>
    </source>
</evidence>
<dbReference type="Pfam" id="PF00831">
    <property type="entry name" value="Ribosomal_L29"/>
    <property type="match status" value="1"/>
</dbReference>
<dbReference type="GO" id="GO:0005840">
    <property type="term" value="C:ribosome"/>
    <property type="evidence" value="ECO:0007669"/>
    <property type="project" value="UniProtKB-KW"/>
</dbReference>
<keyword evidence="1" id="KW-0687">Ribonucleoprotein</keyword>
<keyword evidence="1 3" id="KW-0689">Ribosomal protein</keyword>
<dbReference type="GO" id="GO:0006412">
    <property type="term" value="P:translation"/>
    <property type="evidence" value="ECO:0007669"/>
    <property type="project" value="UniProtKB-UniRule"/>
</dbReference>
<evidence type="ECO:0000313" key="4">
    <source>
        <dbReference type="Proteomes" id="UP000824014"/>
    </source>
</evidence>
<organism evidence="3 4">
    <name type="scientific">Candidatus Tidjanibacter faecipullorum</name>
    <dbReference type="NCBI Taxonomy" id="2838766"/>
    <lineage>
        <taxon>Bacteria</taxon>
        <taxon>Pseudomonadati</taxon>
        <taxon>Bacteroidota</taxon>
        <taxon>Bacteroidia</taxon>
        <taxon>Bacteroidales</taxon>
        <taxon>Rikenellaceae</taxon>
        <taxon>Tidjanibacter</taxon>
    </lineage>
</organism>
<comment type="caution">
    <text evidence="3">The sequence shown here is derived from an EMBL/GenBank/DDBJ whole genome shotgun (WGS) entry which is preliminary data.</text>
</comment>
<dbReference type="GO" id="GO:1990904">
    <property type="term" value="C:ribonucleoprotein complex"/>
    <property type="evidence" value="ECO:0007669"/>
    <property type="project" value="UniProtKB-KW"/>
</dbReference>
<evidence type="ECO:0000256" key="2">
    <source>
        <dbReference type="SAM" id="Coils"/>
    </source>
</evidence>
<dbReference type="GO" id="GO:0003735">
    <property type="term" value="F:structural constituent of ribosome"/>
    <property type="evidence" value="ECO:0007669"/>
    <property type="project" value="InterPro"/>
</dbReference>
<feature type="coiled-coil region" evidence="2">
    <location>
        <begin position="4"/>
        <end position="31"/>
    </location>
</feature>
<dbReference type="NCBIfam" id="TIGR00012">
    <property type="entry name" value="L29"/>
    <property type="match status" value="1"/>
</dbReference>
<dbReference type="InterPro" id="IPR001854">
    <property type="entry name" value="Ribosomal_uL29"/>
</dbReference>
<accession>A0A9D2DDL2</accession>
<keyword evidence="2" id="KW-0175">Coiled coil</keyword>
<dbReference type="InterPro" id="IPR018254">
    <property type="entry name" value="Ribosomal_uL29_CS"/>
</dbReference>
<dbReference type="AlphaFoldDB" id="A0A9D2DDL2"/>
<sequence>MKTAEIKELSVADLQERIEAEKANLNKLKVTHAVSQIENPQNIKNARRDIARMMTILHEKMDK</sequence>
<evidence type="ECO:0000313" key="3">
    <source>
        <dbReference type="EMBL" id="HIZ14988.1"/>
    </source>
</evidence>
<gene>
    <name evidence="1 3" type="primary">rpmC</name>
    <name evidence="3" type="ORF">H9816_03635</name>
</gene>
<dbReference type="PROSITE" id="PS00579">
    <property type="entry name" value="RIBOSOMAL_L29"/>
    <property type="match status" value="1"/>
</dbReference>
<comment type="similarity">
    <text evidence="1">Belongs to the universal ribosomal protein uL29 family.</text>
</comment>
<proteinExistence type="inferred from homology"/>
<dbReference type="Proteomes" id="UP000824014">
    <property type="component" value="Unassembled WGS sequence"/>
</dbReference>
<dbReference type="EMBL" id="DXCC01000010">
    <property type="protein sequence ID" value="HIZ14988.1"/>
    <property type="molecule type" value="Genomic_DNA"/>
</dbReference>
<name>A0A9D2DDL2_9BACT</name>
<dbReference type="CDD" id="cd00427">
    <property type="entry name" value="Ribosomal_L29_HIP"/>
    <property type="match status" value="1"/>
</dbReference>
<dbReference type="HAMAP" id="MF_00374">
    <property type="entry name" value="Ribosomal_uL29"/>
    <property type="match status" value="1"/>
</dbReference>
<protein>
    <recommendedName>
        <fullName evidence="1">Large ribosomal subunit protein uL29</fullName>
    </recommendedName>
</protein>
<reference evidence="3" key="2">
    <citation type="submission" date="2021-04" db="EMBL/GenBank/DDBJ databases">
        <authorList>
            <person name="Gilroy R."/>
        </authorList>
    </citation>
    <scope>NUCLEOTIDE SEQUENCE</scope>
    <source>
        <strain evidence="3">ChiHjej11B10-19426</strain>
    </source>
</reference>